<evidence type="ECO:0000313" key="2">
    <source>
        <dbReference type="EMBL" id="WIH94561.1"/>
    </source>
</evidence>
<dbReference type="EMBL" id="CP098754">
    <property type="protein sequence ID" value="WIH94561.1"/>
    <property type="molecule type" value="Genomic_DNA"/>
</dbReference>
<keyword evidence="1" id="KW-0472">Membrane</keyword>
<keyword evidence="1" id="KW-1133">Transmembrane helix</keyword>
<evidence type="ECO:0000313" key="3">
    <source>
        <dbReference type="Proteomes" id="UP001242021"/>
    </source>
</evidence>
<sequence>MPKSILVIFCFVCIWCFFWLAVYYQDIRNIYKKQQEYERAITELEYKNNELKKQIEYLKNPYIEFGALQ</sequence>
<dbReference type="AlphaFoldDB" id="A0AAJ6GCV6"/>
<gene>
    <name evidence="2" type="ORF">NEH99_09710</name>
</gene>
<evidence type="ECO:0008006" key="4">
    <source>
        <dbReference type="Google" id="ProtNLM"/>
    </source>
</evidence>
<dbReference type="Proteomes" id="UP001242021">
    <property type="component" value="Chromosome"/>
</dbReference>
<organism evidence="2 3">
    <name type="scientific">Brachyspira pilosicoli</name>
    <name type="common">Serpulina pilosicoli</name>
    <dbReference type="NCBI Taxonomy" id="52584"/>
    <lineage>
        <taxon>Bacteria</taxon>
        <taxon>Pseudomonadati</taxon>
        <taxon>Spirochaetota</taxon>
        <taxon>Spirochaetia</taxon>
        <taxon>Brachyspirales</taxon>
        <taxon>Brachyspiraceae</taxon>
        <taxon>Brachyspira</taxon>
    </lineage>
</organism>
<keyword evidence="1" id="KW-0812">Transmembrane</keyword>
<evidence type="ECO:0000256" key="1">
    <source>
        <dbReference type="SAM" id="Phobius"/>
    </source>
</evidence>
<reference evidence="2" key="1">
    <citation type="submission" date="2022-06" db="EMBL/GenBank/DDBJ databases">
        <title>Brachyspira pilosicoli from pigs in Switzerland.</title>
        <authorList>
            <person name="Schmitt S."/>
            <person name="Arnold M."/>
            <person name="Rossano A."/>
            <person name="Perreten V."/>
        </authorList>
    </citation>
    <scope>NUCLEOTIDE SEQUENCE</scope>
    <source>
        <strain evidence="2">MEI4028</strain>
    </source>
</reference>
<proteinExistence type="predicted"/>
<accession>A0AAJ6GCV6</accession>
<protein>
    <recommendedName>
        <fullName evidence="4">Septum formation initiator</fullName>
    </recommendedName>
</protein>
<name>A0AAJ6GCV6_BRAPL</name>
<feature type="transmembrane region" description="Helical" evidence="1">
    <location>
        <begin position="6"/>
        <end position="24"/>
    </location>
</feature>
<dbReference type="RefSeq" id="WP_278775655.1">
    <property type="nucleotide sequence ID" value="NZ_CP098752.1"/>
</dbReference>